<dbReference type="Proteomes" id="UP000001460">
    <property type="component" value="Unassembled WGS sequence"/>
</dbReference>
<evidence type="ECO:0000256" key="2">
    <source>
        <dbReference type="ARBA" id="ARBA00022574"/>
    </source>
</evidence>
<dbReference type="SUPFAM" id="SSF50978">
    <property type="entry name" value="WD40 repeat-like"/>
    <property type="match status" value="1"/>
</dbReference>
<dbReference type="PANTHER" id="PTHR19865">
    <property type="entry name" value="U3 SMALL NUCLEOLAR RNA INTERACTING PROTEIN 2"/>
    <property type="match status" value="1"/>
</dbReference>
<dbReference type="Gene3D" id="2.130.10.10">
    <property type="entry name" value="YVTN repeat-like/Quinoprotein amine dehydrogenase"/>
    <property type="match status" value="1"/>
</dbReference>
<dbReference type="GO" id="GO:0034511">
    <property type="term" value="F:U3 snoRNA binding"/>
    <property type="evidence" value="ECO:0007669"/>
    <property type="project" value="InterPro"/>
</dbReference>
<dbReference type="eggNOG" id="KOG0299">
    <property type="taxonomic scope" value="Eukaryota"/>
</dbReference>
<organism evidence="7 8">
    <name type="scientific">Cryptosporidium muris (strain RN66)</name>
    <dbReference type="NCBI Taxonomy" id="441375"/>
    <lineage>
        <taxon>Eukaryota</taxon>
        <taxon>Sar</taxon>
        <taxon>Alveolata</taxon>
        <taxon>Apicomplexa</taxon>
        <taxon>Conoidasida</taxon>
        <taxon>Coccidia</taxon>
        <taxon>Eucoccidiorida</taxon>
        <taxon>Eimeriorina</taxon>
        <taxon>Cryptosporidiidae</taxon>
        <taxon>Cryptosporidium</taxon>
    </lineage>
</organism>
<dbReference type="GO" id="GO:0032040">
    <property type="term" value="C:small-subunit processome"/>
    <property type="evidence" value="ECO:0007669"/>
    <property type="project" value="TreeGrafter"/>
</dbReference>
<dbReference type="InterPro" id="IPR020472">
    <property type="entry name" value="WD40_PAC1"/>
</dbReference>
<feature type="region of interest" description="Disordered" evidence="6">
    <location>
        <begin position="1"/>
        <end position="37"/>
    </location>
</feature>
<proteinExistence type="predicted"/>
<dbReference type="OMA" id="MPEQARM"/>
<sequence length="420" mass="47719">MRDKSKKASKSQLKRIRESLDDEISSDEEIQQEKKGYKDISIEEDDFFETYDERKISMAKKYLKKLDIMDNEGSYDLSGLEDKIQKKELANNLKLSTKTFYKGHKLSVTCISVSDDSKIAYTGGKDCAMIRWDLETGNKTIYSGRRKQFDCGGHFEQIKSICIQRDKNLICTAGVDRVIRLWDSRSPNCIDKLHGHTDTITGLVSEPNSDMNQIISVSYDKTLKLWSLDSRAHMNTYYGHTNHITSCDIAIRDRPLTGSEDYTSRLWKLSADSHLIFHSENSNNNKVNTPIDSVCCIDNSTFLTGTQDGSIQYWSQFKKKPLLSCSKIHNSIISIRNIKFSDLVFTGGHDGVIKAWKIQSNQIINLNANIEIDGFVNSMDVTDQVLVAAIGQEHRLGRWETVKYAKNGILVQSLEFCSAD</sequence>
<dbReference type="PRINTS" id="PR00320">
    <property type="entry name" value="GPROTEINBRPT"/>
</dbReference>
<evidence type="ECO:0000256" key="4">
    <source>
        <dbReference type="ARBA" id="ARBA00023242"/>
    </source>
</evidence>
<dbReference type="PROSITE" id="PS50082">
    <property type="entry name" value="WD_REPEATS_2"/>
    <property type="match status" value="3"/>
</dbReference>
<feature type="repeat" description="WD" evidence="5">
    <location>
        <begin position="193"/>
        <end position="236"/>
    </location>
</feature>
<dbReference type="PANTHER" id="PTHR19865:SF0">
    <property type="entry name" value="U3 SMALL NUCLEOLAR RNA-INTERACTING PROTEIN 2"/>
    <property type="match status" value="1"/>
</dbReference>
<keyword evidence="2 5" id="KW-0853">WD repeat</keyword>
<dbReference type="InterPro" id="IPR015943">
    <property type="entry name" value="WD40/YVTN_repeat-like_dom_sf"/>
</dbReference>
<evidence type="ECO:0000256" key="6">
    <source>
        <dbReference type="SAM" id="MobiDB-lite"/>
    </source>
</evidence>
<dbReference type="AlphaFoldDB" id="B6AAG2"/>
<dbReference type="OrthoDB" id="6252103at2759"/>
<reference evidence="7" key="1">
    <citation type="submission" date="2008-06" db="EMBL/GenBank/DDBJ databases">
        <authorList>
            <person name="Lorenzi H."/>
            <person name="Inman J."/>
            <person name="Miller J."/>
            <person name="Schobel S."/>
            <person name="Amedeo P."/>
            <person name="Caler E.V."/>
            <person name="da Silva J."/>
        </authorList>
    </citation>
    <scope>NUCLEOTIDE SEQUENCE [LARGE SCALE GENOMIC DNA]</scope>
    <source>
        <strain evidence="7">RN66</strain>
    </source>
</reference>
<comment type="subcellular location">
    <subcellularLocation>
        <location evidence="1">Nucleus</location>
    </subcellularLocation>
</comment>
<dbReference type="VEuPathDB" id="CryptoDB:CMU_042770"/>
<evidence type="ECO:0000313" key="7">
    <source>
        <dbReference type="EMBL" id="EEA05203.1"/>
    </source>
</evidence>
<accession>B6AAG2</accession>
<keyword evidence="4" id="KW-0539">Nucleus</keyword>
<keyword evidence="3" id="KW-0677">Repeat</keyword>
<evidence type="ECO:0000256" key="5">
    <source>
        <dbReference type="PROSITE-ProRule" id="PRU00221"/>
    </source>
</evidence>
<dbReference type="PROSITE" id="PS50294">
    <property type="entry name" value="WD_REPEATS_REGION"/>
    <property type="match status" value="3"/>
</dbReference>
<feature type="compositionally biased region" description="Basic residues" evidence="6">
    <location>
        <begin position="1"/>
        <end position="14"/>
    </location>
</feature>
<dbReference type="InterPro" id="IPR039241">
    <property type="entry name" value="Rrp9-like"/>
</dbReference>
<keyword evidence="8" id="KW-1185">Reference proteome</keyword>
<feature type="compositionally biased region" description="Acidic residues" evidence="6">
    <location>
        <begin position="20"/>
        <end position="30"/>
    </location>
</feature>
<dbReference type="PROSITE" id="PS00678">
    <property type="entry name" value="WD_REPEATS_1"/>
    <property type="match status" value="1"/>
</dbReference>
<dbReference type="Pfam" id="PF00400">
    <property type="entry name" value="WD40"/>
    <property type="match status" value="4"/>
</dbReference>
<feature type="repeat" description="WD" evidence="5">
    <location>
        <begin position="151"/>
        <end position="192"/>
    </location>
</feature>
<dbReference type="RefSeq" id="XP_002139552.1">
    <property type="nucleotide sequence ID" value="XM_002139516.1"/>
</dbReference>
<dbReference type="GeneID" id="6994323"/>
<dbReference type="InterPro" id="IPR036322">
    <property type="entry name" value="WD40_repeat_dom_sf"/>
</dbReference>
<dbReference type="EMBL" id="DS989726">
    <property type="protein sequence ID" value="EEA05203.1"/>
    <property type="molecule type" value="Genomic_DNA"/>
</dbReference>
<protein>
    <submittedName>
        <fullName evidence="7">Uncharacterized protein</fullName>
    </submittedName>
</protein>
<dbReference type="InterPro" id="IPR001680">
    <property type="entry name" value="WD40_rpt"/>
</dbReference>
<dbReference type="STRING" id="441375.B6AAG2"/>
<evidence type="ECO:0000256" key="3">
    <source>
        <dbReference type="ARBA" id="ARBA00022737"/>
    </source>
</evidence>
<dbReference type="SMART" id="SM00320">
    <property type="entry name" value="WD40"/>
    <property type="match status" value="6"/>
</dbReference>
<name>B6AAG2_CRYMR</name>
<evidence type="ECO:0000256" key="1">
    <source>
        <dbReference type="ARBA" id="ARBA00004123"/>
    </source>
</evidence>
<evidence type="ECO:0000313" key="8">
    <source>
        <dbReference type="Proteomes" id="UP000001460"/>
    </source>
</evidence>
<gene>
    <name evidence="7" type="ORF">CMU_042770</name>
</gene>
<feature type="repeat" description="WD" evidence="5">
    <location>
        <begin position="101"/>
        <end position="142"/>
    </location>
</feature>
<dbReference type="InterPro" id="IPR019775">
    <property type="entry name" value="WD40_repeat_CS"/>
</dbReference>